<proteinExistence type="predicted"/>
<accession>A0ABS0NWT7</accession>
<dbReference type="Proteomes" id="UP001194539">
    <property type="component" value="Unassembled WGS sequence"/>
</dbReference>
<keyword evidence="2" id="KW-1185">Reference proteome</keyword>
<evidence type="ECO:0000313" key="1">
    <source>
        <dbReference type="EMBL" id="MBH5385449.1"/>
    </source>
</evidence>
<name>A0ABS0NWT7_9BRAD</name>
<dbReference type="InterPro" id="IPR010995">
    <property type="entry name" value="DNA_repair_Rad51/TF_NusA_a-hlx"/>
</dbReference>
<protein>
    <recommendedName>
        <fullName evidence="3">RNA polymerase alpha subunit C-terminal domain-containing protein</fullName>
    </recommendedName>
</protein>
<gene>
    <name evidence="1" type="ORF">H1B27_04040</name>
</gene>
<comment type="caution">
    <text evidence="1">The sequence shown here is derived from an EMBL/GenBank/DDBJ whole genome shotgun (WGS) entry which is preliminary data.</text>
</comment>
<evidence type="ECO:0008006" key="3">
    <source>
        <dbReference type="Google" id="ProtNLM"/>
    </source>
</evidence>
<organism evidence="1 2">
    <name type="scientific">Bradyrhizobium diversitatis</name>
    <dbReference type="NCBI Taxonomy" id="2755406"/>
    <lineage>
        <taxon>Bacteria</taxon>
        <taxon>Pseudomonadati</taxon>
        <taxon>Pseudomonadota</taxon>
        <taxon>Alphaproteobacteria</taxon>
        <taxon>Hyphomicrobiales</taxon>
        <taxon>Nitrobacteraceae</taxon>
        <taxon>Bradyrhizobium</taxon>
    </lineage>
</organism>
<dbReference type="EMBL" id="JACEGD010000003">
    <property type="protein sequence ID" value="MBH5385449.1"/>
    <property type="molecule type" value="Genomic_DNA"/>
</dbReference>
<dbReference type="Gene3D" id="1.10.150.20">
    <property type="entry name" value="5' to 3' exonuclease, C-terminal subdomain"/>
    <property type="match status" value="1"/>
</dbReference>
<dbReference type="SUPFAM" id="SSF47794">
    <property type="entry name" value="Rad51 N-terminal domain-like"/>
    <property type="match status" value="1"/>
</dbReference>
<reference evidence="1 2" key="1">
    <citation type="submission" date="2020-07" db="EMBL/GenBank/DDBJ databases">
        <title>Bradyrhizobium diversity isolated from nodules of indigenous legumes of Western Australia.</title>
        <authorList>
            <person name="Klepa M.S."/>
        </authorList>
    </citation>
    <scope>NUCLEOTIDE SEQUENCE [LARGE SCALE GENOMIC DNA]</scope>
    <source>
        <strain evidence="1 2">CNPSo 4019</strain>
    </source>
</reference>
<sequence length="107" mass="11755">MIDQWIGALPEPAEFHVSGQAFHEVQLPPLPVEHGLAILDKPVTVLGKSAAYPYGLTDNLIERLTGAGITTVGQLATTDNRTLDQIDYIGDATIKRIREVVYQAIWM</sequence>
<evidence type="ECO:0000313" key="2">
    <source>
        <dbReference type="Proteomes" id="UP001194539"/>
    </source>
</evidence>